<dbReference type="Pfam" id="PF00443">
    <property type="entry name" value="UCH"/>
    <property type="match status" value="1"/>
</dbReference>
<dbReference type="InterPro" id="IPR018200">
    <property type="entry name" value="USP_CS"/>
</dbReference>
<evidence type="ECO:0000313" key="2">
    <source>
        <dbReference type="EMBL" id="OHS93051.1"/>
    </source>
</evidence>
<dbReference type="EMBL" id="MLAK01001437">
    <property type="protein sequence ID" value="OHS93051.1"/>
    <property type="molecule type" value="Genomic_DNA"/>
</dbReference>
<dbReference type="InterPro" id="IPR038765">
    <property type="entry name" value="Papain-like_cys_pep_sf"/>
</dbReference>
<dbReference type="InterPro" id="IPR050164">
    <property type="entry name" value="Peptidase_C19"/>
</dbReference>
<evidence type="ECO:0000313" key="3">
    <source>
        <dbReference type="Proteomes" id="UP000179807"/>
    </source>
</evidence>
<dbReference type="RefSeq" id="XP_068346188.1">
    <property type="nucleotide sequence ID" value="XM_068496400.1"/>
</dbReference>
<organism evidence="2 3">
    <name type="scientific">Tritrichomonas foetus</name>
    <dbReference type="NCBI Taxonomy" id="1144522"/>
    <lineage>
        <taxon>Eukaryota</taxon>
        <taxon>Metamonada</taxon>
        <taxon>Parabasalia</taxon>
        <taxon>Tritrichomonadida</taxon>
        <taxon>Tritrichomonadidae</taxon>
        <taxon>Tritrichomonas</taxon>
    </lineage>
</organism>
<dbReference type="SUPFAM" id="SSF54001">
    <property type="entry name" value="Cysteine proteinases"/>
    <property type="match status" value="1"/>
</dbReference>
<comment type="caution">
    <text evidence="2">The sequence shown here is derived from an EMBL/GenBank/DDBJ whole genome shotgun (WGS) entry which is preliminary data.</text>
</comment>
<dbReference type="PROSITE" id="PS00973">
    <property type="entry name" value="USP_2"/>
    <property type="match status" value="1"/>
</dbReference>
<dbReference type="PANTHER" id="PTHR24006">
    <property type="entry name" value="UBIQUITIN CARBOXYL-TERMINAL HYDROLASE"/>
    <property type="match status" value="1"/>
</dbReference>
<feature type="domain" description="USP" evidence="1">
    <location>
        <begin position="1162"/>
        <end position="1460"/>
    </location>
</feature>
<dbReference type="GeneID" id="94831104"/>
<dbReference type="InterPro" id="IPR028889">
    <property type="entry name" value="USP"/>
</dbReference>
<dbReference type="GO" id="GO:0004843">
    <property type="term" value="F:cysteine-type deubiquitinase activity"/>
    <property type="evidence" value="ECO:0007669"/>
    <property type="project" value="InterPro"/>
</dbReference>
<dbReference type="OrthoDB" id="292964at2759"/>
<proteinExistence type="predicted"/>
<sequence>MIEPEEDFQTWLLIAISTIETPDKFVSFLPQIENLIDSIIETNFLPESISNFTDLFIEQLNIEIERKVLALNYIPIQILDQFQEFFDKILDLGKYGVENSNQQAIKCAYTIIKNCQAAIYKISQSFSNIDVLESGFCNGLYKLAYDGIINGPEDISILYLQFQLCNEMYYNDENYDFIDFSTHVARACFKIAKEKPRSNTKTISKIINIINENARKVENTVDEDFCFPWIDLFVFFIRSNIFEKQLFAFKEIQNMLFDPLLSVYAIPYFQKPGSMDIFEMKSIHPEICFPVAQIIMKLAENDFVTDEMLTKLWNLHSVQHQSDLQKFFVIFSSVSTTLSNEQLPKLINQCINPKNENEEWVKFLGQLGNSVGERENTEKSFYLIRGKLFKIALNEDNPLHYTAQSVLPTIIHYHLNEDFFNTILKLFITNQDSVFMYNLLGSSFQTHQLKNKENAYKLLNKSLESLQYISDYSDISSMIFFVFNLIFYNNLVLTDLQLDILFLYRNEEDLIDLISRLMKSNLIPMNHLEELIMSLHPNEVNHQIFDLVRNIVLYFNKMEASKKFHSLPFSHEDLMWNMAMKDTPERHNFCTILCYFYLANDGTDLTDKEMMTTFIKRWNAEFKNILQSNSQPNKNFKNQSNGTFIDSNRIKHEFLDKNSAIFLLRTFINEIESHLDIDYFNVRRHNAISSNIPHVHVVVTGRSLPADQIYDIPENMLVCALQQRVSRISLIPINHFNLTINGRYIDKNLSLQTIMMNSGNPPSLHFIAQLIDPSHQIQSFHIRDCVPSQIIAQSEETVNLLINLLKENNDEAKMLLDYLPTDPNTLNQINQICRYRTFDFSSLIPRKFPSIFLYNLEAIISVYNNSFKDHFDKTGGFIYLIDSIPIIKSELMTKKIVEFLSIGMDDSIKLKNAHHILNSLSPYIVKVAQTIKNNTYYNNSYYNSFNSSSEFTDINEASEFDIFDVNESEFDTLSTFLTSIFSINGINISVDEELFSSFIAPLLLNPNELVRNSTISMTQHLTIPLDDFLKLIPNVTHKISQTFYYAVLPHVNKSSTELIEVIKKNMVSPIHSLLSILDKMLENGFVDKKDEAFFTKMLIDRYLCIDSRDKNKGCFDLAIKCLSKMRNILLLRHLQNLHKGKTQYYDWNIDGDSNIVSPTGHCGLINLGATCFLNSTLQQFFAIPLLRNKILEYKGNDDFMCSLRTLYAQMYLSKGQLQTTEDLVRVWTGWDGEPMNPMIQQDACEFTQMLIDKLEGGLTPQFINSLFGGTTVNIFEGLSEEFSAESVQPFSTFTLPIQGCFNTDDAFAQVQTPDFFTGENQYFAENLGHKIDVKKVEYLCKLPPYLIIQLSRFEYNYDLGIRTKINSIFHFPSQIDVSDFTSPLNKSKQEMNYVLRGVIMHHGSADFGHYTSYIKDRITNKWFLYNDMMVTEVTEEEVLENGSGSRMHHSSAYILFYDRIDTQIDISSSEPIIPQKLVNKIHEENVKHDEYRLFCSEPYFEFMRLLAMNGEPQFTAISLYYYFDTFPFTLHIKRAKEIAPLICHKLLESQDLRDLFINFLVEGPFSCSLAYCPTADVRNGAVNMIKSIDSNSIPIEFFDHLIDLIPTILPYYQVFDQTFQLIEHLVTNSPKLLNYAITNHLSHHLMNMIIFEMPRYIAEREMTPICFFAGINLSGVFSLIKHFKVSPNFIDFILNDTFLQNILRSKTSISSFVNMLKSFSDQAQVFTIIKNFTEKHGIYIRYNKITELLFDLFEEDAFQIINSCHFMIDQRSCNNFDLICSISYLIHRQHKTQFFLRHIDKWLIQMLIDDIPECRVSAEHAASFLVPHKTFMNLPQFPPHDYYPQLGLTNMEVIDLNNDESHPNATVHNTTNNSLIDSKTMLKNAEIILKFLITNAEVFIHKINQTNDCIGYQWIDLVDKLSEITNIDISDNLIYIVKELIPYKKLYDENLGRLYIAIRRNGNEKIDPNLVLDFFPQSFEMSIRQGQKITSSRILSFFEAMNDSIDILQNDIPDSFITDFMKTFCFPRNPVLISHYQILASYLWRFSIRKPEIVYQCIYDNLHRFASTYLSGVLVALEAMPHKKLPLLDYLWNACNSKQLFSMNEVVFRTFKSNAGCVDDIYPLISLLNSPNLLNDGRYYIWSLIYFVNPPFEQFIDVYKWKGDWAYLAKYVAQCNYDSSNETILDQIKQIAVEASQKSLEAFDYLFDILYKFDCQTFTSFNFINLIFERVFERPKIIIKYIQFFNEKNILNLNNPTNLTEDSLLKHLISMLKTKVEFIENLVKDHNGVNPNDIKPIAGTFEVLSVFPNLRELYLSDVETMKKLVLSPEVEETINSAKLQYIYEVLSRFN</sequence>
<dbReference type="PANTHER" id="PTHR24006:SF827">
    <property type="entry name" value="UBIQUITIN CARBOXYL-TERMINAL HYDROLASE 34"/>
    <property type="match status" value="1"/>
</dbReference>
<accession>A0A1J4J5X7</accession>
<protein>
    <recommendedName>
        <fullName evidence="1">USP domain-containing protein</fullName>
    </recommendedName>
</protein>
<name>A0A1J4J5X7_9EUKA</name>
<dbReference type="PROSITE" id="PS00972">
    <property type="entry name" value="USP_1"/>
    <property type="match status" value="1"/>
</dbReference>
<dbReference type="GO" id="GO:0005829">
    <property type="term" value="C:cytosol"/>
    <property type="evidence" value="ECO:0007669"/>
    <property type="project" value="TreeGrafter"/>
</dbReference>
<dbReference type="GO" id="GO:0005634">
    <property type="term" value="C:nucleus"/>
    <property type="evidence" value="ECO:0007669"/>
    <property type="project" value="TreeGrafter"/>
</dbReference>
<keyword evidence="3" id="KW-1185">Reference proteome</keyword>
<dbReference type="FunFam" id="3.90.70.10:FF:000090">
    <property type="entry name" value="Clan CA, family C19, ubiquitin hydrolase-like cysteine peptidase"/>
    <property type="match status" value="1"/>
</dbReference>
<dbReference type="PROSITE" id="PS50235">
    <property type="entry name" value="USP_3"/>
    <property type="match status" value="1"/>
</dbReference>
<dbReference type="VEuPathDB" id="TrichDB:TRFO_12061"/>
<dbReference type="Proteomes" id="UP000179807">
    <property type="component" value="Unassembled WGS sequence"/>
</dbReference>
<dbReference type="InterPro" id="IPR001394">
    <property type="entry name" value="Peptidase_C19_UCH"/>
</dbReference>
<reference evidence="2" key="1">
    <citation type="submission" date="2016-10" db="EMBL/GenBank/DDBJ databases">
        <authorList>
            <person name="Benchimol M."/>
            <person name="Almeida L.G."/>
            <person name="Vasconcelos A.T."/>
            <person name="Perreira-Neves A."/>
            <person name="Rosa I.A."/>
            <person name="Tasca T."/>
            <person name="Bogo M.R."/>
            <person name="de Souza W."/>
        </authorList>
    </citation>
    <scope>NUCLEOTIDE SEQUENCE [LARGE SCALE GENOMIC DNA]</scope>
    <source>
        <strain evidence="2">K</strain>
    </source>
</reference>
<gene>
    <name evidence="2" type="ORF">TRFO_12061</name>
</gene>
<dbReference type="Gene3D" id="3.90.70.10">
    <property type="entry name" value="Cysteine proteinases"/>
    <property type="match status" value="1"/>
</dbReference>
<evidence type="ECO:0000259" key="1">
    <source>
        <dbReference type="PROSITE" id="PS50235"/>
    </source>
</evidence>
<dbReference type="GO" id="GO:0016579">
    <property type="term" value="P:protein deubiquitination"/>
    <property type="evidence" value="ECO:0007669"/>
    <property type="project" value="InterPro"/>
</dbReference>